<organism evidence="1 2">
    <name type="scientific">Oscillatoria acuminata PCC 6304</name>
    <dbReference type="NCBI Taxonomy" id="56110"/>
    <lineage>
        <taxon>Bacteria</taxon>
        <taxon>Bacillati</taxon>
        <taxon>Cyanobacteriota</taxon>
        <taxon>Cyanophyceae</taxon>
        <taxon>Oscillatoriophycideae</taxon>
        <taxon>Oscillatoriales</taxon>
        <taxon>Oscillatoriaceae</taxon>
        <taxon>Oscillatoria</taxon>
    </lineage>
</organism>
<dbReference type="KEGG" id="oac:Oscil6304_2323"/>
<keyword evidence="2" id="KW-1185">Reference proteome</keyword>
<dbReference type="RefSeq" id="WP_015148594.1">
    <property type="nucleotide sequence ID" value="NC_019693.1"/>
</dbReference>
<dbReference type="AlphaFoldDB" id="K9TGG7"/>
<dbReference type="Proteomes" id="UP000010367">
    <property type="component" value="Chromosome"/>
</dbReference>
<gene>
    <name evidence="1" type="ORF">Oscil6304_2323</name>
</gene>
<dbReference type="STRING" id="56110.Oscil6304_2323"/>
<sequence length="97" mass="11138">MATICALPPKTTKPSPIPLVRESFDMPDFQSAEKQKLAELTEAIWQKLIAIEQLQEALEDDSEVTYRSVPPKRTFTVRMLCQFKGRGQPRKYPIDDE</sequence>
<dbReference type="EMBL" id="CP003607">
    <property type="protein sequence ID" value="AFY81952.1"/>
    <property type="molecule type" value="Genomic_DNA"/>
</dbReference>
<dbReference type="HOGENOM" id="CLU_2393411_0_0_3"/>
<evidence type="ECO:0000313" key="1">
    <source>
        <dbReference type="EMBL" id="AFY81952.1"/>
    </source>
</evidence>
<name>K9TGG7_9CYAN</name>
<proteinExistence type="predicted"/>
<reference evidence="1 2" key="1">
    <citation type="submission" date="2012-06" db="EMBL/GenBank/DDBJ databases">
        <title>Finished chromosome of genome of Oscillatoria acuminata PCC 6304.</title>
        <authorList>
            <consortium name="US DOE Joint Genome Institute"/>
            <person name="Gugger M."/>
            <person name="Coursin T."/>
            <person name="Rippka R."/>
            <person name="Tandeau De Marsac N."/>
            <person name="Huntemann M."/>
            <person name="Wei C.-L."/>
            <person name="Han J."/>
            <person name="Detter J.C."/>
            <person name="Han C."/>
            <person name="Tapia R."/>
            <person name="Davenport K."/>
            <person name="Daligault H."/>
            <person name="Erkkila T."/>
            <person name="Gu W."/>
            <person name="Munk A.C.C."/>
            <person name="Teshima H."/>
            <person name="Xu Y."/>
            <person name="Chain P."/>
            <person name="Chen A."/>
            <person name="Krypides N."/>
            <person name="Mavromatis K."/>
            <person name="Markowitz V."/>
            <person name="Szeto E."/>
            <person name="Ivanova N."/>
            <person name="Mikhailova N."/>
            <person name="Ovchinnikova G."/>
            <person name="Pagani I."/>
            <person name="Pati A."/>
            <person name="Goodwin L."/>
            <person name="Peters L."/>
            <person name="Pitluck S."/>
            <person name="Woyke T."/>
            <person name="Kerfeld C."/>
        </authorList>
    </citation>
    <scope>NUCLEOTIDE SEQUENCE [LARGE SCALE GENOMIC DNA]</scope>
    <source>
        <strain evidence="1 2">PCC 6304</strain>
    </source>
</reference>
<protein>
    <submittedName>
        <fullName evidence="1">Uncharacterized protein</fullName>
    </submittedName>
</protein>
<dbReference type="InParanoid" id="K9TGG7"/>
<dbReference type="OrthoDB" id="488286at2"/>
<evidence type="ECO:0000313" key="2">
    <source>
        <dbReference type="Proteomes" id="UP000010367"/>
    </source>
</evidence>
<accession>K9TGG7</accession>